<sequence length="60" mass="6648">MPDEIVDKKILSQAQVNKVFNGICPYCNGTDLVHVAKKSIIWSCGKCGIFTVESLSINYK</sequence>
<accession>A0A0F9DVA8</accession>
<proteinExistence type="predicted"/>
<evidence type="ECO:0000313" key="1">
    <source>
        <dbReference type="EMBL" id="KKL57681.1"/>
    </source>
</evidence>
<organism evidence="1">
    <name type="scientific">marine sediment metagenome</name>
    <dbReference type="NCBI Taxonomy" id="412755"/>
    <lineage>
        <taxon>unclassified sequences</taxon>
        <taxon>metagenomes</taxon>
        <taxon>ecological metagenomes</taxon>
    </lineage>
</organism>
<name>A0A0F9DVA8_9ZZZZ</name>
<dbReference type="AlphaFoldDB" id="A0A0F9DVA8"/>
<feature type="non-terminal residue" evidence="1">
    <location>
        <position position="60"/>
    </location>
</feature>
<dbReference type="EMBL" id="LAZR01030081">
    <property type="protein sequence ID" value="KKL57681.1"/>
    <property type="molecule type" value="Genomic_DNA"/>
</dbReference>
<protein>
    <submittedName>
        <fullName evidence="1">Uncharacterized protein</fullName>
    </submittedName>
</protein>
<comment type="caution">
    <text evidence="1">The sequence shown here is derived from an EMBL/GenBank/DDBJ whole genome shotgun (WGS) entry which is preliminary data.</text>
</comment>
<gene>
    <name evidence="1" type="ORF">LCGC14_2233000</name>
</gene>
<reference evidence="1" key="1">
    <citation type="journal article" date="2015" name="Nature">
        <title>Complex archaea that bridge the gap between prokaryotes and eukaryotes.</title>
        <authorList>
            <person name="Spang A."/>
            <person name="Saw J.H."/>
            <person name="Jorgensen S.L."/>
            <person name="Zaremba-Niedzwiedzka K."/>
            <person name="Martijn J."/>
            <person name="Lind A.E."/>
            <person name="van Eijk R."/>
            <person name="Schleper C."/>
            <person name="Guy L."/>
            <person name="Ettema T.J."/>
        </authorList>
    </citation>
    <scope>NUCLEOTIDE SEQUENCE</scope>
</reference>